<dbReference type="InterPro" id="IPR012340">
    <property type="entry name" value="NA-bd_OB-fold"/>
</dbReference>
<dbReference type="InterPro" id="IPR027417">
    <property type="entry name" value="P-loop_NTPase"/>
</dbReference>
<dbReference type="GO" id="GO:0140359">
    <property type="term" value="F:ABC-type transporter activity"/>
    <property type="evidence" value="ECO:0007669"/>
    <property type="project" value="InterPro"/>
</dbReference>
<proteinExistence type="predicted"/>
<dbReference type="InterPro" id="IPR013611">
    <property type="entry name" value="Transp-assoc_OB_typ2"/>
</dbReference>
<dbReference type="FunFam" id="3.40.50.300:FF:000042">
    <property type="entry name" value="Maltose/maltodextrin ABC transporter, ATP-binding protein"/>
    <property type="match status" value="1"/>
</dbReference>
<dbReference type="PANTHER" id="PTHR43875">
    <property type="entry name" value="MALTODEXTRIN IMPORT ATP-BINDING PROTEIN MSMX"/>
    <property type="match status" value="1"/>
</dbReference>
<evidence type="ECO:0000259" key="4">
    <source>
        <dbReference type="PROSITE" id="PS50893"/>
    </source>
</evidence>
<dbReference type="GO" id="GO:0016887">
    <property type="term" value="F:ATP hydrolysis activity"/>
    <property type="evidence" value="ECO:0007669"/>
    <property type="project" value="InterPro"/>
</dbReference>
<reference evidence="5" key="2">
    <citation type="journal article" date="2021" name="PeerJ">
        <title>Extensive microbial diversity within the chicken gut microbiome revealed by metagenomics and culture.</title>
        <authorList>
            <person name="Gilroy R."/>
            <person name="Ravi A."/>
            <person name="Getino M."/>
            <person name="Pursley I."/>
            <person name="Horton D.L."/>
            <person name="Alikhan N.F."/>
            <person name="Baker D."/>
            <person name="Gharbi K."/>
            <person name="Hall N."/>
            <person name="Watson M."/>
            <person name="Adriaenssens E.M."/>
            <person name="Foster-Nyarko E."/>
            <person name="Jarju S."/>
            <person name="Secka A."/>
            <person name="Antonio M."/>
            <person name="Oren A."/>
            <person name="Chaudhuri R.R."/>
            <person name="La Ragione R."/>
            <person name="Hildebrand F."/>
            <person name="Pallen M.J."/>
        </authorList>
    </citation>
    <scope>NUCLEOTIDE SEQUENCE</scope>
    <source>
        <strain evidence="5">11159</strain>
    </source>
</reference>
<keyword evidence="3 5" id="KW-0067">ATP-binding</keyword>
<dbReference type="GO" id="GO:0008643">
    <property type="term" value="P:carbohydrate transport"/>
    <property type="evidence" value="ECO:0007669"/>
    <property type="project" value="InterPro"/>
</dbReference>
<dbReference type="Proteomes" id="UP000823613">
    <property type="component" value="Unassembled WGS sequence"/>
</dbReference>
<gene>
    <name evidence="5" type="primary">ugpC</name>
    <name evidence="5" type="ORF">IAC58_05205</name>
</gene>
<evidence type="ECO:0000256" key="1">
    <source>
        <dbReference type="ARBA" id="ARBA00022448"/>
    </source>
</evidence>
<dbReference type="Pfam" id="PF08402">
    <property type="entry name" value="TOBE_2"/>
    <property type="match status" value="1"/>
</dbReference>
<keyword evidence="1" id="KW-0813">Transport</keyword>
<comment type="caution">
    <text evidence="5">The sequence shown here is derived from an EMBL/GenBank/DDBJ whole genome shotgun (WGS) entry which is preliminary data.</text>
</comment>
<dbReference type="InterPro" id="IPR015855">
    <property type="entry name" value="ABC_transpr_MalK-like"/>
</dbReference>
<dbReference type="Gene3D" id="3.40.50.300">
    <property type="entry name" value="P-loop containing nucleotide triphosphate hydrolases"/>
    <property type="match status" value="1"/>
</dbReference>
<evidence type="ECO:0000313" key="5">
    <source>
        <dbReference type="EMBL" id="MBO8427918.1"/>
    </source>
</evidence>
<dbReference type="AlphaFoldDB" id="A0A9D9DJH3"/>
<evidence type="ECO:0000313" key="6">
    <source>
        <dbReference type="Proteomes" id="UP000823613"/>
    </source>
</evidence>
<dbReference type="CDD" id="cd03301">
    <property type="entry name" value="ABC_MalK_N"/>
    <property type="match status" value="1"/>
</dbReference>
<dbReference type="InterPro" id="IPR003439">
    <property type="entry name" value="ABC_transporter-like_ATP-bd"/>
</dbReference>
<sequence length="604" mass="69277">METLRLDHITKVYKGKNKKEGDVVAVKDFNLVVEDNEFIVFVGPSGCGKSTTLRMIAGLEDITSGNLYIDGEKVNNIEANYRNIAMVFQNYALYPHMTAYKNMAFGLQNRHVPKDEIDKRIHEAAKILDIEDLLKRKPKAMSGGQRQRVALGRAIVRTPKIFLLDEPLSNLDAKLRAQMRVEINKLYEKLKTTFIYVTHDQVEAMTMGTRIVVMKKGIVQQIDTPVTLYDYPKNRFVAGFLGTPQMNFYEVTMKLVDKNIQINLFNNELVYPLNEFREIRKEYLDGNEHKVILGIRPDNVEISEKGLIKAKVNIIEALGNESLLYADLNLNSDVSINESTSSIIVSVKDRTTLKMGDIINLSFNPNKIHLFSDESGEESIMLTPRTKLNEIKGYLKIEDNNLVFYINENFKLVLGDATKYQINDAYKEGLHRVKLVLDDLESIEINENGNISIRYEGEGKLNGKILKRYELNLNLNYETSFNNNETHIYLENNLKLKEGDLIKINLNLKKAKLIGDDNLSIFDLNKKEKPLDEYGFIEIKEEEKTDNKILKLFKIGKSKDGVIKELNGTDELKKESVLEKIKKVFNKMINKIKGLFKKENSKDE</sequence>
<name>A0A9D9DJH3_9BACL</name>
<evidence type="ECO:0000256" key="2">
    <source>
        <dbReference type="ARBA" id="ARBA00022741"/>
    </source>
</evidence>
<dbReference type="EMBL" id="JADIMY010000105">
    <property type="protein sequence ID" value="MBO8427918.1"/>
    <property type="molecule type" value="Genomic_DNA"/>
</dbReference>
<evidence type="ECO:0000256" key="3">
    <source>
        <dbReference type="ARBA" id="ARBA00022840"/>
    </source>
</evidence>
<dbReference type="Pfam" id="PF00005">
    <property type="entry name" value="ABC_tran"/>
    <property type="match status" value="1"/>
</dbReference>
<dbReference type="InterPro" id="IPR008995">
    <property type="entry name" value="Mo/tungstate-bd_C_term_dom"/>
</dbReference>
<feature type="domain" description="ABC transporter" evidence="4">
    <location>
        <begin position="4"/>
        <end position="241"/>
    </location>
</feature>
<dbReference type="SUPFAM" id="SSF50331">
    <property type="entry name" value="MOP-like"/>
    <property type="match status" value="1"/>
</dbReference>
<dbReference type="GO" id="GO:0055052">
    <property type="term" value="C:ATP-binding cassette (ABC) transporter complex, substrate-binding subunit-containing"/>
    <property type="evidence" value="ECO:0007669"/>
    <property type="project" value="TreeGrafter"/>
</dbReference>
<dbReference type="SMART" id="SM00382">
    <property type="entry name" value="AAA"/>
    <property type="match status" value="1"/>
</dbReference>
<keyword evidence="2" id="KW-0547">Nucleotide-binding</keyword>
<dbReference type="Gene3D" id="2.40.50.100">
    <property type="match status" value="1"/>
</dbReference>
<reference evidence="5" key="1">
    <citation type="submission" date="2020-10" db="EMBL/GenBank/DDBJ databases">
        <authorList>
            <person name="Gilroy R."/>
        </authorList>
    </citation>
    <scope>NUCLEOTIDE SEQUENCE</scope>
    <source>
        <strain evidence="5">11159</strain>
    </source>
</reference>
<dbReference type="PANTHER" id="PTHR43875:SF1">
    <property type="entry name" value="OSMOPROTECTIVE COMPOUNDS UPTAKE ATP-BINDING PROTEIN GGTA"/>
    <property type="match status" value="1"/>
</dbReference>
<dbReference type="SUPFAM" id="SSF52540">
    <property type="entry name" value="P-loop containing nucleoside triphosphate hydrolases"/>
    <property type="match status" value="1"/>
</dbReference>
<dbReference type="NCBIfam" id="NF008653">
    <property type="entry name" value="PRK11650.1"/>
    <property type="match status" value="1"/>
</dbReference>
<protein>
    <submittedName>
        <fullName evidence="5">Sn-glycerol-3-phosphate ABC transporter ATP-binding protein UgpC</fullName>
    </submittedName>
</protein>
<dbReference type="InterPro" id="IPR047641">
    <property type="entry name" value="ABC_transpr_MalK/UgpC-like"/>
</dbReference>
<dbReference type="InterPro" id="IPR003593">
    <property type="entry name" value="AAA+_ATPase"/>
</dbReference>
<organism evidence="5 6">
    <name type="scientific">Candidatus Onthovivens merdipullorum</name>
    <dbReference type="NCBI Taxonomy" id="2840889"/>
    <lineage>
        <taxon>Bacteria</taxon>
        <taxon>Bacillati</taxon>
        <taxon>Bacillota</taxon>
        <taxon>Bacilli</taxon>
        <taxon>Bacillales</taxon>
        <taxon>Candidatus Onthovivens</taxon>
    </lineage>
</organism>
<dbReference type="Gene3D" id="2.40.50.140">
    <property type="entry name" value="Nucleic acid-binding proteins"/>
    <property type="match status" value="1"/>
</dbReference>
<accession>A0A9D9DJH3</accession>
<dbReference type="PROSITE" id="PS50893">
    <property type="entry name" value="ABC_TRANSPORTER_2"/>
    <property type="match status" value="1"/>
</dbReference>
<dbReference type="PROSITE" id="PS00211">
    <property type="entry name" value="ABC_TRANSPORTER_1"/>
    <property type="match status" value="1"/>
</dbReference>
<dbReference type="InterPro" id="IPR017871">
    <property type="entry name" value="ABC_transporter-like_CS"/>
</dbReference>
<dbReference type="GO" id="GO:0005524">
    <property type="term" value="F:ATP binding"/>
    <property type="evidence" value="ECO:0007669"/>
    <property type="project" value="UniProtKB-KW"/>
</dbReference>